<dbReference type="GO" id="GO:0000155">
    <property type="term" value="F:phosphorelay sensor kinase activity"/>
    <property type="evidence" value="ECO:0007669"/>
    <property type="project" value="UniProtKB-UniRule"/>
</dbReference>
<reference evidence="18 20" key="1">
    <citation type="journal article" date="2012" name="J. Bacteriol.">
        <title>Genome sequence of Pectobacterium sp. strain SCC3193.</title>
        <authorList>
            <person name="Koskinen J.P."/>
            <person name="Laine P."/>
            <person name="Niemi O."/>
            <person name="Nykyri J."/>
            <person name="Harjunpaa H."/>
            <person name="Auvinen P."/>
            <person name="Paulin L."/>
            <person name="Pirhonen M."/>
            <person name="Palva T."/>
            <person name="Holm L."/>
        </authorList>
    </citation>
    <scope>NUCLEOTIDE SEQUENCE [LARGE SCALE GENOMIC DNA]</scope>
    <source>
        <strain evidence="18 20">SCC3193</strain>
    </source>
</reference>
<gene>
    <name evidence="19" type="primary">narX</name>
    <name evidence="18" type="ordered locus">W5S_2542</name>
    <name evidence="19" type="ORF">F6Q06_00475</name>
</gene>
<dbReference type="Pfam" id="PF13675">
    <property type="entry name" value="PilJ"/>
    <property type="match status" value="1"/>
</dbReference>
<dbReference type="SUPFAM" id="SSF55874">
    <property type="entry name" value="ATPase domain of HSP90 chaperone/DNA topoisomerase II/histidine kinase"/>
    <property type="match status" value="1"/>
</dbReference>
<dbReference type="Gene3D" id="1.20.120.960">
    <property type="entry name" value="Histidine kinase NarX, sensor domain"/>
    <property type="match status" value="1"/>
</dbReference>
<evidence type="ECO:0000313" key="20">
    <source>
        <dbReference type="Proteomes" id="UP000008044"/>
    </source>
</evidence>
<dbReference type="PANTHER" id="PTHR24421:SF51">
    <property type="entry name" value="NITRATE_NITRITE SENSOR PROTEIN NARX"/>
    <property type="match status" value="1"/>
</dbReference>
<dbReference type="SMART" id="SM00387">
    <property type="entry name" value="HATPase_c"/>
    <property type="match status" value="1"/>
</dbReference>
<evidence type="ECO:0000256" key="14">
    <source>
        <dbReference type="PIRNR" id="PIRNR003167"/>
    </source>
</evidence>
<accession>A0A0H3I4V1</accession>
<dbReference type="SMART" id="SM00304">
    <property type="entry name" value="HAMP"/>
    <property type="match status" value="1"/>
</dbReference>
<dbReference type="InterPro" id="IPR050482">
    <property type="entry name" value="Sensor_HK_TwoCompSys"/>
</dbReference>
<dbReference type="InterPro" id="IPR016380">
    <property type="entry name" value="Sig_transdc_His_kin_NarX/NarQ"/>
</dbReference>
<dbReference type="InterPro" id="IPR003660">
    <property type="entry name" value="HAMP_dom"/>
</dbReference>
<dbReference type="InterPro" id="IPR003594">
    <property type="entry name" value="HATPase_dom"/>
</dbReference>
<dbReference type="Gene3D" id="1.10.287.130">
    <property type="match status" value="1"/>
</dbReference>
<dbReference type="InterPro" id="IPR005467">
    <property type="entry name" value="His_kinase_dom"/>
</dbReference>
<dbReference type="Proteomes" id="UP000008044">
    <property type="component" value="Chromosome"/>
</dbReference>
<dbReference type="PATRIC" id="fig|1166016.3.peg.2569"/>
<keyword evidence="5" id="KW-0597">Phosphoprotein</keyword>
<keyword evidence="8 14" id="KW-0547">Nucleotide-binding</keyword>
<dbReference type="KEGG" id="pec:W5S_2542"/>
<dbReference type="EMBL" id="WABS01000001">
    <property type="protein sequence ID" value="MBI0552974.1"/>
    <property type="molecule type" value="Genomic_DNA"/>
</dbReference>
<evidence type="ECO:0000259" key="17">
    <source>
        <dbReference type="PROSITE" id="PS50885"/>
    </source>
</evidence>
<evidence type="ECO:0000256" key="9">
    <source>
        <dbReference type="ARBA" id="ARBA00022777"/>
    </source>
</evidence>
<keyword evidence="9 14" id="KW-0418">Kinase</keyword>
<evidence type="ECO:0000256" key="8">
    <source>
        <dbReference type="ARBA" id="ARBA00022741"/>
    </source>
</evidence>
<evidence type="ECO:0000256" key="7">
    <source>
        <dbReference type="ARBA" id="ARBA00022692"/>
    </source>
</evidence>
<keyword evidence="10 14" id="KW-0067">ATP-binding</keyword>
<feature type="transmembrane region" description="Helical" evidence="15">
    <location>
        <begin position="175"/>
        <end position="195"/>
    </location>
</feature>
<dbReference type="EMBL" id="CP003415">
    <property type="protein sequence ID" value="AFI90630.1"/>
    <property type="molecule type" value="Genomic_DNA"/>
</dbReference>
<dbReference type="PIRSF" id="PIRSF003167">
    <property type="entry name" value="STHK_NarX/NarQ"/>
    <property type="match status" value="1"/>
</dbReference>
<evidence type="ECO:0000256" key="13">
    <source>
        <dbReference type="ARBA" id="ARBA00023136"/>
    </source>
</evidence>
<keyword evidence="7 15" id="KW-0812">Transmembrane</keyword>
<reference evidence="21" key="3">
    <citation type="submission" date="2023-07" db="EMBL/GenBank/DDBJ databases">
        <title>Identification of Pectobacterium versatile causing blackleg of potato from New York State with a whole genome sequencing approach.</title>
        <authorList>
            <person name="Ma X."/>
            <person name="Swingle B."/>
        </authorList>
    </citation>
    <scope>NUCLEOTIDE SEQUENCE [LARGE SCALE GENOMIC DNA]</scope>
    <source>
        <strain evidence="21">NY1588A</strain>
    </source>
</reference>
<evidence type="ECO:0000256" key="3">
    <source>
        <dbReference type="ARBA" id="ARBA00022475"/>
    </source>
</evidence>
<dbReference type="Pfam" id="PF07730">
    <property type="entry name" value="HisKA_3"/>
    <property type="match status" value="1"/>
</dbReference>
<evidence type="ECO:0000259" key="16">
    <source>
        <dbReference type="PROSITE" id="PS50109"/>
    </source>
</evidence>
<dbReference type="STRING" id="1905730.W5S_2542"/>
<proteinExistence type="predicted"/>
<keyword evidence="21" id="KW-1185">Reference proteome</keyword>
<evidence type="ECO:0000256" key="5">
    <source>
        <dbReference type="ARBA" id="ARBA00022553"/>
    </source>
</evidence>
<dbReference type="GO" id="GO:0005524">
    <property type="term" value="F:ATP binding"/>
    <property type="evidence" value="ECO:0007669"/>
    <property type="project" value="UniProtKB-UniRule"/>
</dbReference>
<comment type="catalytic activity">
    <reaction evidence="1 14">
        <text>ATP + protein L-histidine = ADP + protein N-phospho-L-histidine.</text>
        <dbReference type="EC" id="2.7.13.3"/>
    </reaction>
</comment>
<keyword evidence="4 14" id="KW-0997">Cell inner membrane</keyword>
<keyword evidence="12 14" id="KW-0902">Two-component regulatory system</keyword>
<dbReference type="EC" id="2.7.13.3" evidence="14"/>
<evidence type="ECO:0000256" key="4">
    <source>
        <dbReference type="ARBA" id="ARBA00022519"/>
    </source>
</evidence>
<feature type="domain" description="HAMP" evidence="17">
    <location>
        <begin position="197"/>
        <end position="249"/>
    </location>
</feature>
<dbReference type="PANTHER" id="PTHR24421">
    <property type="entry name" value="NITRATE/NITRITE SENSOR PROTEIN NARX-RELATED"/>
    <property type="match status" value="1"/>
</dbReference>
<dbReference type="InterPro" id="IPR011712">
    <property type="entry name" value="Sig_transdc_His_kin_sub3_dim/P"/>
</dbReference>
<dbReference type="GO" id="GO:0046983">
    <property type="term" value="F:protein dimerization activity"/>
    <property type="evidence" value="ECO:0007669"/>
    <property type="project" value="UniProtKB-UniRule"/>
</dbReference>
<dbReference type="InterPro" id="IPR036890">
    <property type="entry name" value="HATPase_C_sf"/>
</dbReference>
<dbReference type="eggNOG" id="COG3850">
    <property type="taxonomic scope" value="Bacteria"/>
</dbReference>
<dbReference type="CDD" id="cd16917">
    <property type="entry name" value="HATPase_UhpB-NarQ-NarX-like"/>
    <property type="match status" value="1"/>
</dbReference>
<comment type="subcellular location">
    <subcellularLocation>
        <location evidence="2">Cell inner membrane</location>
        <topology evidence="2">Multi-pass membrane protein</topology>
    </subcellularLocation>
</comment>
<keyword evidence="11 15" id="KW-1133">Transmembrane helix</keyword>
<dbReference type="PROSITE" id="PS50885">
    <property type="entry name" value="HAMP"/>
    <property type="match status" value="1"/>
</dbReference>
<name>A0A0H3I4V1_PECPM</name>
<keyword evidence="6 14" id="KW-0808">Transferase</keyword>
<organism evidence="18 20">
    <name type="scientific">Pectobacterium parmentieri</name>
    <dbReference type="NCBI Taxonomy" id="1905730"/>
    <lineage>
        <taxon>Bacteria</taxon>
        <taxon>Pseudomonadati</taxon>
        <taxon>Pseudomonadota</taxon>
        <taxon>Gammaproteobacteria</taxon>
        <taxon>Enterobacterales</taxon>
        <taxon>Pectobacteriaceae</taxon>
        <taxon>Pectobacterium</taxon>
    </lineage>
</organism>
<evidence type="ECO:0000256" key="6">
    <source>
        <dbReference type="ARBA" id="ARBA00022679"/>
    </source>
</evidence>
<dbReference type="Gene3D" id="1.20.5.1930">
    <property type="match status" value="1"/>
</dbReference>
<protein>
    <recommendedName>
        <fullName evidence="14">Sensor protein</fullName>
        <ecNumber evidence="14">2.7.13.3</ecNumber>
    </recommendedName>
</protein>
<evidence type="ECO:0000313" key="18">
    <source>
        <dbReference type="EMBL" id="AFI90630.1"/>
    </source>
</evidence>
<dbReference type="AlphaFoldDB" id="A0A0H3I4V1"/>
<dbReference type="HOGENOM" id="CLU_000445_20_10_6"/>
<dbReference type="PROSITE" id="PS50109">
    <property type="entry name" value="HIS_KIN"/>
    <property type="match status" value="1"/>
</dbReference>
<evidence type="ECO:0000256" key="12">
    <source>
        <dbReference type="ARBA" id="ARBA00023012"/>
    </source>
</evidence>
<dbReference type="GO" id="GO:0005886">
    <property type="term" value="C:plasma membrane"/>
    <property type="evidence" value="ECO:0007669"/>
    <property type="project" value="UniProtKB-SubCell"/>
</dbReference>
<sequence>MPKGLSFSVLVFYSSSRGRFIMLKRFLLPLSLVNQVALLMLLLGLLGIAGMSVSSWMSQSIQGNAHAINKAGSLRMQSYRLLSMVPLSAENEIYLQELEEDEISSDLQQAVRREGLSEQFTALRVFWLESLQPHLRQATHSADASPDVARFVKQLDDLVSAIDHKTEQRLMMVTLVQRIFIGIMFILLITTFFYLRRRLLTPWQRLVSMAQAIGQGDFTQRVAINGHDEMSTLGQVLNSMSDELSAMYHSLEQRVAEKTADLQQKNDLLSFLYRASRRLHTGAPLCSRLMPILNELPSLTPLRNIQLRLYEDNNQEQFHQFSDCSQLQPDHCPDNSCQSCGMQAKREELPGEPHCWDLHDKHGQYGVVLATLPGHTVLSRDQNQLLNTLLEQLTSTLALERQSNHQQQLMLMEERATIARELHDSIAQSLSCLKIQVSCLQMQGGDLPPASQQLLTEMREELNTAYGQLRELLTTFRLKLSESGLLAALRASVDEFGKRLGYPIELHYQLPPQSVSAHQGIHVLQIVREALSNIYKHAQATQVDITLQLRQGYIELSVTDNGIGIPDDASRANHYGLIIMRDRARGLHGECIVRRRPQGGTEVNVNFLSEYRHRLPLTGETHD</sequence>
<dbReference type="InterPro" id="IPR029095">
    <property type="entry name" value="NarX-like_N"/>
</dbReference>
<dbReference type="SUPFAM" id="SSF158472">
    <property type="entry name" value="HAMP domain-like"/>
    <property type="match status" value="1"/>
</dbReference>
<evidence type="ECO:0000256" key="1">
    <source>
        <dbReference type="ARBA" id="ARBA00000085"/>
    </source>
</evidence>
<keyword evidence="3 14" id="KW-1003">Cell membrane</keyword>
<evidence type="ECO:0000313" key="21">
    <source>
        <dbReference type="Proteomes" id="UP001194579"/>
    </source>
</evidence>
<reference evidence="18" key="2">
    <citation type="submission" date="2012-03" db="EMBL/GenBank/DDBJ databases">
        <authorList>
            <person name="Koskinen P."/>
            <person name="Laine P."/>
            <person name="Niemi O."/>
            <person name="Nykyri J."/>
            <person name="Harjunpaa H."/>
            <person name="Auvinen P."/>
            <person name="Paulin L."/>
            <person name="Pirhonen M."/>
            <person name="Palva T."/>
            <person name="Holm L."/>
        </authorList>
    </citation>
    <scope>NUCLEOTIDE SEQUENCE</scope>
    <source>
        <strain evidence="18">SCC3193</strain>
    </source>
</reference>
<feature type="transmembrane region" description="Helical" evidence="15">
    <location>
        <begin position="27"/>
        <end position="49"/>
    </location>
</feature>
<dbReference type="NCBIfam" id="NF007896">
    <property type="entry name" value="PRK10600.1"/>
    <property type="match status" value="1"/>
</dbReference>
<evidence type="ECO:0000256" key="11">
    <source>
        <dbReference type="ARBA" id="ARBA00022989"/>
    </source>
</evidence>
<dbReference type="InterPro" id="IPR042295">
    <property type="entry name" value="NarX-like_N_sf"/>
</dbReference>
<dbReference type="CDD" id="cd06225">
    <property type="entry name" value="HAMP"/>
    <property type="match status" value="1"/>
</dbReference>
<dbReference type="Pfam" id="PF00672">
    <property type="entry name" value="HAMP"/>
    <property type="match status" value="1"/>
</dbReference>
<evidence type="ECO:0000313" key="19">
    <source>
        <dbReference type="EMBL" id="MBI0552974.1"/>
    </source>
</evidence>
<evidence type="ECO:0000256" key="10">
    <source>
        <dbReference type="ARBA" id="ARBA00022840"/>
    </source>
</evidence>
<dbReference type="Pfam" id="PF02518">
    <property type="entry name" value="HATPase_c"/>
    <property type="match status" value="1"/>
</dbReference>
<feature type="domain" description="Histidine kinase" evidence="16">
    <location>
        <begin position="417"/>
        <end position="611"/>
    </location>
</feature>
<reference evidence="19" key="4">
    <citation type="submission" date="2024-05" db="EMBL/GenBank/DDBJ databases">
        <title>Identification of Pectobacterium versatile causing blackleg of potato from New York State with a whole genome sequencing approach.</title>
        <authorList>
            <person name="Ma X."/>
            <person name="Swingle B."/>
        </authorList>
    </citation>
    <scope>NUCLEOTIDE SEQUENCE</scope>
    <source>
        <strain evidence="19">NY1588A</strain>
    </source>
</reference>
<evidence type="ECO:0000256" key="15">
    <source>
        <dbReference type="SAM" id="Phobius"/>
    </source>
</evidence>
<dbReference type="Proteomes" id="UP001194579">
    <property type="component" value="Unassembled WGS sequence"/>
</dbReference>
<dbReference type="Gene3D" id="3.30.565.10">
    <property type="entry name" value="Histidine kinase-like ATPase, C-terminal domain"/>
    <property type="match status" value="1"/>
</dbReference>
<dbReference type="CDD" id="cd22900">
    <property type="entry name" value="NarX_sensor"/>
    <property type="match status" value="1"/>
</dbReference>
<keyword evidence="13 14" id="KW-0472">Membrane</keyword>
<evidence type="ECO:0000256" key="2">
    <source>
        <dbReference type="ARBA" id="ARBA00004429"/>
    </source>
</evidence>